<organism evidence="3 4">
    <name type="scientific">Capronia coronata CBS 617.96</name>
    <dbReference type="NCBI Taxonomy" id="1182541"/>
    <lineage>
        <taxon>Eukaryota</taxon>
        <taxon>Fungi</taxon>
        <taxon>Dikarya</taxon>
        <taxon>Ascomycota</taxon>
        <taxon>Pezizomycotina</taxon>
        <taxon>Eurotiomycetes</taxon>
        <taxon>Chaetothyriomycetidae</taxon>
        <taxon>Chaetothyriales</taxon>
        <taxon>Herpotrichiellaceae</taxon>
        <taxon>Capronia</taxon>
    </lineage>
</organism>
<feature type="compositionally biased region" description="Polar residues" evidence="1">
    <location>
        <begin position="56"/>
        <end position="66"/>
    </location>
</feature>
<proteinExistence type="predicted"/>
<feature type="compositionally biased region" description="Low complexity" evidence="1">
    <location>
        <begin position="39"/>
        <end position="49"/>
    </location>
</feature>
<evidence type="ECO:0000313" key="3">
    <source>
        <dbReference type="EMBL" id="EXJ90315.1"/>
    </source>
</evidence>
<feature type="region of interest" description="Disordered" evidence="1">
    <location>
        <begin position="1"/>
        <end position="76"/>
    </location>
</feature>
<dbReference type="EMBL" id="AMWN01000003">
    <property type="protein sequence ID" value="EXJ90315.1"/>
    <property type="molecule type" value="Genomic_DNA"/>
</dbReference>
<dbReference type="HOGENOM" id="CLU_037457_0_0_1"/>
<feature type="transmembrane region" description="Helical" evidence="2">
    <location>
        <begin position="140"/>
        <end position="173"/>
    </location>
</feature>
<dbReference type="STRING" id="1182541.W9YKV3"/>
<dbReference type="eggNOG" id="ENOG502S05V">
    <property type="taxonomic scope" value="Eukaryota"/>
</dbReference>
<feature type="transmembrane region" description="Helical" evidence="2">
    <location>
        <begin position="97"/>
        <end position="120"/>
    </location>
</feature>
<sequence>MDRDRSEKSRGREHVFPPDSDDWKDGPRYEKGPVVGTESYISNSGTSSSIHLGDVNHSNTPNGSDQSPPPKPTLTRLPSAQTKYMEMLLHLDEISSTYNIVAALFSWIILAGFLVVPGTFTTFKRTKTFQDLDDDDSNEVAHAIVHTVANIGLLWLAGAFCVVGGLGCLWLWFRWRQNYIWLINRIFLPVTLNSVAGLITTLVNVYTAQKGIWSVTAKITAIVTGACVGAAGFFFAIYNFWALRRVREAHERDMGLGEQSEQVSVDILKGKPAASRSAV</sequence>
<evidence type="ECO:0000256" key="1">
    <source>
        <dbReference type="SAM" id="MobiDB-lite"/>
    </source>
</evidence>
<dbReference type="RefSeq" id="XP_007722509.1">
    <property type="nucleotide sequence ID" value="XM_007724319.1"/>
</dbReference>
<keyword evidence="2" id="KW-1133">Transmembrane helix</keyword>
<dbReference type="OrthoDB" id="3254104at2759"/>
<reference evidence="3 4" key="1">
    <citation type="submission" date="2013-03" db="EMBL/GenBank/DDBJ databases">
        <title>The Genome Sequence of Capronia coronata CBS 617.96.</title>
        <authorList>
            <consortium name="The Broad Institute Genomics Platform"/>
            <person name="Cuomo C."/>
            <person name="de Hoog S."/>
            <person name="Gorbushina A."/>
            <person name="Walker B."/>
            <person name="Young S.K."/>
            <person name="Zeng Q."/>
            <person name="Gargeya S."/>
            <person name="Fitzgerald M."/>
            <person name="Haas B."/>
            <person name="Abouelleil A."/>
            <person name="Allen A.W."/>
            <person name="Alvarado L."/>
            <person name="Arachchi H.M."/>
            <person name="Berlin A.M."/>
            <person name="Chapman S.B."/>
            <person name="Gainer-Dewar J."/>
            <person name="Goldberg J."/>
            <person name="Griggs A."/>
            <person name="Gujja S."/>
            <person name="Hansen M."/>
            <person name="Howarth C."/>
            <person name="Imamovic A."/>
            <person name="Ireland A."/>
            <person name="Larimer J."/>
            <person name="McCowan C."/>
            <person name="Murphy C."/>
            <person name="Pearson M."/>
            <person name="Poon T.W."/>
            <person name="Priest M."/>
            <person name="Roberts A."/>
            <person name="Saif S."/>
            <person name="Shea T."/>
            <person name="Sisk P."/>
            <person name="Sykes S."/>
            <person name="Wortman J."/>
            <person name="Nusbaum C."/>
            <person name="Birren B."/>
        </authorList>
    </citation>
    <scope>NUCLEOTIDE SEQUENCE [LARGE SCALE GENOMIC DNA]</scope>
    <source>
        <strain evidence="3 4">CBS 617.96</strain>
    </source>
</reference>
<comment type="caution">
    <text evidence="3">The sequence shown here is derived from an EMBL/GenBank/DDBJ whole genome shotgun (WGS) entry which is preliminary data.</text>
</comment>
<feature type="compositionally biased region" description="Basic and acidic residues" evidence="1">
    <location>
        <begin position="1"/>
        <end position="31"/>
    </location>
</feature>
<dbReference type="GeneID" id="19158308"/>
<name>W9YKV3_9EURO</name>
<evidence type="ECO:0000256" key="2">
    <source>
        <dbReference type="SAM" id="Phobius"/>
    </source>
</evidence>
<keyword evidence="4" id="KW-1185">Reference proteome</keyword>
<feature type="transmembrane region" description="Helical" evidence="2">
    <location>
        <begin position="219"/>
        <end position="242"/>
    </location>
</feature>
<gene>
    <name evidence="3" type="ORF">A1O1_03414</name>
</gene>
<dbReference type="AlphaFoldDB" id="W9YKV3"/>
<protein>
    <submittedName>
        <fullName evidence="3">Uncharacterized protein</fullName>
    </submittedName>
</protein>
<keyword evidence="2" id="KW-0812">Transmembrane</keyword>
<accession>W9YKV3</accession>
<dbReference type="Proteomes" id="UP000019484">
    <property type="component" value="Unassembled WGS sequence"/>
</dbReference>
<feature type="transmembrane region" description="Helical" evidence="2">
    <location>
        <begin position="185"/>
        <end position="207"/>
    </location>
</feature>
<evidence type="ECO:0000313" key="4">
    <source>
        <dbReference type="Proteomes" id="UP000019484"/>
    </source>
</evidence>
<keyword evidence="2" id="KW-0472">Membrane</keyword>